<dbReference type="EMBL" id="JH921429">
    <property type="protein sequence ID" value="EKD20884.1"/>
    <property type="molecule type" value="Genomic_DNA"/>
</dbReference>
<dbReference type="InParanoid" id="K1Y6R1"/>
<dbReference type="OrthoDB" id="10305143at2759"/>
<sequence length="224" mass="25663">MSTIWEKFLADPNMPLTWARAGKIGDSLWSNIDDYFLCEALRQSDLQVWFLGGHGWTYRDVTERFNQMQAMMGVYAAESVLNIIGRIVHGGLGRQSETSPMASEFEHLPPPDNATIAHYVTTVPLYHGGEPYFMWQGYEDLVLRTLSRSFDNILPNGSVDWNWVALAMNNVRTQRHWPINRNYTTRMCERREALLAKSGLAAMAIPTPAALAYIQWSDWEVYEP</sequence>
<organism evidence="1 2">
    <name type="scientific">Marssonina brunnea f. sp. multigermtubi (strain MB_m1)</name>
    <name type="common">Marssonina leaf spot fungus</name>
    <dbReference type="NCBI Taxonomy" id="1072389"/>
    <lineage>
        <taxon>Eukaryota</taxon>
        <taxon>Fungi</taxon>
        <taxon>Dikarya</taxon>
        <taxon>Ascomycota</taxon>
        <taxon>Pezizomycotina</taxon>
        <taxon>Leotiomycetes</taxon>
        <taxon>Helotiales</taxon>
        <taxon>Drepanopezizaceae</taxon>
        <taxon>Drepanopeziza</taxon>
    </lineage>
</organism>
<dbReference type="Proteomes" id="UP000006753">
    <property type="component" value="Unassembled WGS sequence"/>
</dbReference>
<dbReference type="RefSeq" id="XP_007289455.1">
    <property type="nucleotide sequence ID" value="XM_007289393.1"/>
</dbReference>
<evidence type="ECO:0000313" key="2">
    <source>
        <dbReference type="Proteomes" id="UP000006753"/>
    </source>
</evidence>
<reference evidence="1 2" key="1">
    <citation type="journal article" date="2012" name="BMC Genomics">
        <title>Sequencing the genome of Marssonina brunnea reveals fungus-poplar co-evolution.</title>
        <authorList>
            <person name="Zhu S."/>
            <person name="Cao Y.-Z."/>
            <person name="Jiang C."/>
            <person name="Tan B.-Y."/>
            <person name="Wang Z."/>
            <person name="Feng S."/>
            <person name="Zhang L."/>
            <person name="Su X.-H."/>
            <person name="Brejova B."/>
            <person name="Vinar T."/>
            <person name="Xu M."/>
            <person name="Wang M.-X."/>
            <person name="Zhang S.-G."/>
            <person name="Huang M.-R."/>
            <person name="Wu R."/>
            <person name="Zhou Y."/>
        </authorList>
    </citation>
    <scope>NUCLEOTIDE SEQUENCE [LARGE SCALE GENOMIC DNA]</scope>
    <source>
        <strain evidence="1 2">MB_m1</strain>
    </source>
</reference>
<protein>
    <submittedName>
        <fullName evidence="1">Uncharacterized protein</fullName>
    </submittedName>
</protein>
<evidence type="ECO:0000313" key="1">
    <source>
        <dbReference type="EMBL" id="EKD20884.1"/>
    </source>
</evidence>
<proteinExistence type="predicted"/>
<keyword evidence="2" id="KW-1185">Reference proteome</keyword>
<dbReference type="GeneID" id="18757501"/>
<accession>K1Y6R1</accession>
<dbReference type="HOGENOM" id="CLU_1235259_0_0_1"/>
<name>K1Y6R1_MARBU</name>
<dbReference type="KEGG" id="mbe:MBM_01566"/>
<gene>
    <name evidence="1" type="ORF">MBM_01566</name>
</gene>
<dbReference type="AlphaFoldDB" id="K1Y6R1"/>